<dbReference type="OrthoDB" id="1431247at2759"/>
<reference evidence="5 7" key="1">
    <citation type="journal article" date="2012" name="Nature">
        <title>Repeated polyploidization of Gossypium genomes and the evolution of spinnable cotton fibres.</title>
        <authorList>
            <person name="Paterson A.H."/>
            <person name="Wendel J.F."/>
            <person name="Gundlach H."/>
            <person name="Guo H."/>
            <person name="Jenkins J."/>
            <person name="Jin D."/>
            <person name="Llewellyn D."/>
            <person name="Showmaker K.C."/>
            <person name="Shu S."/>
            <person name="Udall J."/>
            <person name="Yoo M.J."/>
            <person name="Byers R."/>
            <person name="Chen W."/>
            <person name="Doron-Faigenboim A."/>
            <person name="Duke M.V."/>
            <person name="Gong L."/>
            <person name="Grimwood J."/>
            <person name="Grover C."/>
            <person name="Grupp K."/>
            <person name="Hu G."/>
            <person name="Lee T.H."/>
            <person name="Li J."/>
            <person name="Lin L."/>
            <person name="Liu T."/>
            <person name="Marler B.S."/>
            <person name="Page J.T."/>
            <person name="Roberts A.W."/>
            <person name="Romanel E."/>
            <person name="Sanders W.S."/>
            <person name="Szadkowski E."/>
            <person name="Tan X."/>
            <person name="Tang H."/>
            <person name="Xu C."/>
            <person name="Wang J."/>
            <person name="Wang Z."/>
            <person name="Zhang D."/>
            <person name="Zhang L."/>
            <person name="Ashrafi H."/>
            <person name="Bedon F."/>
            <person name="Bowers J.E."/>
            <person name="Brubaker C.L."/>
            <person name="Chee P.W."/>
            <person name="Das S."/>
            <person name="Gingle A.R."/>
            <person name="Haigler C.H."/>
            <person name="Harker D."/>
            <person name="Hoffmann L.V."/>
            <person name="Hovav R."/>
            <person name="Jones D.C."/>
            <person name="Lemke C."/>
            <person name="Mansoor S."/>
            <person name="ur Rahman M."/>
            <person name="Rainville L.N."/>
            <person name="Rambani A."/>
            <person name="Reddy U.K."/>
            <person name="Rong J.K."/>
            <person name="Saranga Y."/>
            <person name="Scheffler B.E."/>
            <person name="Scheffler J.A."/>
            <person name="Stelly D.M."/>
            <person name="Triplett B.A."/>
            <person name="Van Deynze A."/>
            <person name="Vaslin M.F."/>
            <person name="Waghmare V.N."/>
            <person name="Walford S.A."/>
            <person name="Wright R.J."/>
            <person name="Zaki E.A."/>
            <person name="Zhang T."/>
            <person name="Dennis E.S."/>
            <person name="Mayer K.F."/>
            <person name="Peterson D.G."/>
            <person name="Rokhsar D.S."/>
            <person name="Wang X."/>
            <person name="Schmutz J."/>
        </authorList>
    </citation>
    <scope>NUCLEOTIDE SEQUENCE [LARGE SCALE GENOMIC DNA]</scope>
</reference>
<dbReference type="Gramene" id="KJB39880">
    <property type="protein sequence ID" value="KJB39880"/>
    <property type="gene ID" value="B456_007G035600"/>
</dbReference>
<dbReference type="Pfam" id="PF00011">
    <property type="entry name" value="HSP20"/>
    <property type="match status" value="1"/>
</dbReference>
<reference evidence="6" key="3">
    <citation type="submission" date="2020-04" db="EMBL/GenBank/DDBJ databases">
        <authorList>
            <person name="Grover C.E."/>
            <person name="Arick M.A. II"/>
            <person name="Thrash A."/>
            <person name="Conover J.L."/>
            <person name="Sanders W.S."/>
            <person name="Peterson D.G."/>
            <person name="Scheffler J.A."/>
            <person name="Scheffler B.E."/>
            <person name="Wendel J.F."/>
        </authorList>
    </citation>
    <scope>NUCLEOTIDE SEQUENCE</scope>
    <source>
        <strain evidence="6">8</strain>
        <tissue evidence="6">Leaf</tissue>
    </source>
</reference>
<dbReference type="EMBL" id="CM001746">
    <property type="protein sequence ID" value="KJB39880.1"/>
    <property type="molecule type" value="Genomic_DNA"/>
</dbReference>
<name>A0A0D2T8C0_GOSRA</name>
<dbReference type="OMA" id="GFAQHEV"/>
<evidence type="ECO:0000313" key="5">
    <source>
        <dbReference type="EMBL" id="KJB39880.1"/>
    </source>
</evidence>
<reference evidence="6 8" key="2">
    <citation type="journal article" date="2019" name="Genome Biol. Evol.">
        <title>Insights into the evolution of the New World diploid cottons (Gossypium, subgenus Houzingenia) based on genome sequencing.</title>
        <authorList>
            <person name="Grover C.E."/>
            <person name="Arick M.A. 2nd"/>
            <person name="Thrash A."/>
            <person name="Conover J.L."/>
            <person name="Sanders W.S."/>
            <person name="Peterson D.G."/>
            <person name="Frelichowski J.E."/>
            <person name="Scheffler J.A."/>
            <person name="Scheffler B.E."/>
            <person name="Wendel J.F."/>
        </authorList>
    </citation>
    <scope>NUCLEOTIDE SEQUENCE [LARGE SCALE GENOMIC DNA]</scope>
    <source>
        <strain evidence="6">8</strain>
        <tissue evidence="6">Leaf</tissue>
    </source>
</reference>
<dbReference type="AlphaFoldDB" id="A0A0D2T8C0"/>
<evidence type="ECO:0000256" key="2">
    <source>
        <dbReference type="RuleBase" id="RU003616"/>
    </source>
</evidence>
<evidence type="ECO:0000313" key="6">
    <source>
        <dbReference type="EMBL" id="MBA0589111.1"/>
    </source>
</evidence>
<evidence type="ECO:0000313" key="7">
    <source>
        <dbReference type="Proteomes" id="UP000032304"/>
    </source>
</evidence>
<dbReference type="InterPro" id="IPR002068">
    <property type="entry name" value="A-crystallin/Hsp20_dom"/>
</dbReference>
<feature type="compositionally biased region" description="Basic and acidic residues" evidence="3">
    <location>
        <begin position="136"/>
        <end position="172"/>
    </location>
</feature>
<accession>A0A0D2T8C0</accession>
<dbReference type="EMBL" id="JABEZZ010000007">
    <property type="protein sequence ID" value="MBA0589111.1"/>
    <property type="molecule type" value="Genomic_DNA"/>
</dbReference>
<sequence>MANSKGSWSQRWPSHTAERVFPSWGDWTLDSDGNYRLDIDLPGFAQHEVKIRPDSDGSIRLEAETIVDESKCKYIDQTIQLPENSDIVNLYGRFRGQVLTITVPKKVNADDQSSQEDDHEGEGEDEAEGEDEDERGDIKENRTKPEPENKKSDSDQDCRSLPKENIKKPPKGKESVLAIVMKWFERNKVIVVSNAISFSMGMWVSKLWT</sequence>
<dbReference type="Gene3D" id="2.60.40.790">
    <property type="match status" value="1"/>
</dbReference>
<dbReference type="KEGG" id="gra:105802032"/>
<protein>
    <recommendedName>
        <fullName evidence="4">SHSP domain-containing protein</fullName>
    </recommendedName>
</protein>
<feature type="domain" description="SHSP" evidence="4">
    <location>
        <begin position="15"/>
        <end position="120"/>
    </location>
</feature>
<evidence type="ECO:0000256" key="1">
    <source>
        <dbReference type="PROSITE-ProRule" id="PRU00285"/>
    </source>
</evidence>
<dbReference type="CDD" id="cd06464">
    <property type="entry name" value="ACD_sHsps-like"/>
    <property type="match status" value="1"/>
</dbReference>
<dbReference type="SUPFAM" id="SSF49764">
    <property type="entry name" value="HSP20-like chaperones"/>
    <property type="match status" value="1"/>
</dbReference>
<proteinExistence type="inferred from homology"/>
<dbReference type="Proteomes" id="UP000032304">
    <property type="component" value="Chromosome 7"/>
</dbReference>
<feature type="region of interest" description="Disordered" evidence="3">
    <location>
        <begin position="105"/>
        <end position="172"/>
    </location>
</feature>
<dbReference type="PROSITE" id="PS01031">
    <property type="entry name" value="SHSP"/>
    <property type="match status" value="1"/>
</dbReference>
<keyword evidence="7" id="KW-1185">Reference proteome</keyword>
<gene>
    <name evidence="5" type="ORF">B456_007G035600</name>
    <name evidence="6" type="ORF">Gorai_017876</name>
</gene>
<organism evidence="5 7">
    <name type="scientific">Gossypium raimondii</name>
    <name type="common">Peruvian cotton</name>
    <name type="synonym">Gossypium klotzschianum subsp. raimondii</name>
    <dbReference type="NCBI Taxonomy" id="29730"/>
    <lineage>
        <taxon>Eukaryota</taxon>
        <taxon>Viridiplantae</taxon>
        <taxon>Streptophyta</taxon>
        <taxon>Embryophyta</taxon>
        <taxon>Tracheophyta</taxon>
        <taxon>Spermatophyta</taxon>
        <taxon>Magnoliopsida</taxon>
        <taxon>eudicotyledons</taxon>
        <taxon>Gunneridae</taxon>
        <taxon>Pentapetalae</taxon>
        <taxon>rosids</taxon>
        <taxon>malvids</taxon>
        <taxon>Malvales</taxon>
        <taxon>Malvaceae</taxon>
        <taxon>Malvoideae</taxon>
        <taxon>Gossypium</taxon>
    </lineage>
</organism>
<evidence type="ECO:0000313" key="8">
    <source>
        <dbReference type="Proteomes" id="UP000593578"/>
    </source>
</evidence>
<dbReference type="Proteomes" id="UP000593578">
    <property type="component" value="Unassembled WGS sequence"/>
</dbReference>
<feature type="compositionally biased region" description="Acidic residues" evidence="3">
    <location>
        <begin position="113"/>
        <end position="135"/>
    </location>
</feature>
<evidence type="ECO:0000259" key="4">
    <source>
        <dbReference type="PROSITE" id="PS01031"/>
    </source>
</evidence>
<evidence type="ECO:0000256" key="3">
    <source>
        <dbReference type="SAM" id="MobiDB-lite"/>
    </source>
</evidence>
<comment type="similarity">
    <text evidence="1 2">Belongs to the small heat shock protein (HSP20) family.</text>
</comment>
<dbReference type="InterPro" id="IPR008978">
    <property type="entry name" value="HSP20-like_chaperone"/>
</dbReference>